<evidence type="ECO:0000313" key="2">
    <source>
        <dbReference type="EMBL" id="MDC7675982.1"/>
    </source>
</evidence>
<evidence type="ECO:0008006" key="4">
    <source>
        <dbReference type="Google" id="ProtNLM"/>
    </source>
</evidence>
<feature type="transmembrane region" description="Helical" evidence="1">
    <location>
        <begin position="29"/>
        <end position="46"/>
    </location>
</feature>
<feature type="transmembrane region" description="Helical" evidence="1">
    <location>
        <begin position="53"/>
        <end position="70"/>
    </location>
</feature>
<keyword evidence="3" id="KW-1185">Reference proteome</keyword>
<comment type="caution">
    <text evidence="2">The sequence shown here is derived from an EMBL/GenBank/DDBJ whole genome shotgun (WGS) entry which is preliminary data.</text>
</comment>
<dbReference type="RefSeq" id="WP_272744296.1">
    <property type="nucleotide sequence ID" value="NZ_JAQQKV010000001.1"/>
</dbReference>
<organism evidence="2 3">
    <name type="scientific">Asticcacaulis machinosus</name>
    <dbReference type="NCBI Taxonomy" id="2984211"/>
    <lineage>
        <taxon>Bacteria</taxon>
        <taxon>Pseudomonadati</taxon>
        <taxon>Pseudomonadota</taxon>
        <taxon>Alphaproteobacteria</taxon>
        <taxon>Caulobacterales</taxon>
        <taxon>Caulobacteraceae</taxon>
        <taxon>Asticcacaulis</taxon>
    </lineage>
</organism>
<evidence type="ECO:0000256" key="1">
    <source>
        <dbReference type="SAM" id="Phobius"/>
    </source>
</evidence>
<sequence length="123" mass="13770">MNLKLMRLLAIVIFMSLMAFDSEYISTLWPVILGLVIVTVIDFLPVNDARRKVLTLWAAGAVVIVTIGIIGYNLRDHDFTATWQYWQDNWLLGLVLIYLPVFILSCAGYGFFKRSNGGAGGRG</sequence>
<protein>
    <recommendedName>
        <fullName evidence="4">Transmembrane protein</fullName>
    </recommendedName>
</protein>
<reference evidence="2 3" key="1">
    <citation type="submission" date="2023-01" db="EMBL/GenBank/DDBJ databases">
        <title>Novel species of the genus Asticcacaulis isolated from rivers.</title>
        <authorList>
            <person name="Lu H."/>
        </authorList>
    </citation>
    <scope>NUCLEOTIDE SEQUENCE [LARGE SCALE GENOMIC DNA]</scope>
    <source>
        <strain evidence="2 3">LKC15W</strain>
    </source>
</reference>
<evidence type="ECO:0000313" key="3">
    <source>
        <dbReference type="Proteomes" id="UP001218579"/>
    </source>
</evidence>
<dbReference type="EMBL" id="JAQQKV010000001">
    <property type="protein sequence ID" value="MDC7675982.1"/>
    <property type="molecule type" value="Genomic_DNA"/>
</dbReference>
<keyword evidence="1" id="KW-0812">Transmembrane</keyword>
<keyword evidence="1" id="KW-0472">Membrane</keyword>
<dbReference type="Proteomes" id="UP001218579">
    <property type="component" value="Unassembled WGS sequence"/>
</dbReference>
<name>A0ABT5HIB6_9CAUL</name>
<proteinExistence type="predicted"/>
<feature type="transmembrane region" description="Helical" evidence="1">
    <location>
        <begin position="90"/>
        <end position="112"/>
    </location>
</feature>
<keyword evidence="1" id="KW-1133">Transmembrane helix</keyword>
<accession>A0ABT5HIB6</accession>
<gene>
    <name evidence="2" type="ORF">PQU98_07570</name>
</gene>